<dbReference type="AlphaFoldDB" id="A0AAN4W5E7"/>
<proteinExistence type="predicted"/>
<dbReference type="EMBL" id="BQKE01000007">
    <property type="protein sequence ID" value="GJM64875.1"/>
    <property type="molecule type" value="Genomic_DNA"/>
</dbReference>
<name>A0AAN4W5E7_9BACT</name>
<organism evidence="1 2">
    <name type="scientific">Persicobacter diffluens</name>
    <dbReference type="NCBI Taxonomy" id="981"/>
    <lineage>
        <taxon>Bacteria</taxon>
        <taxon>Pseudomonadati</taxon>
        <taxon>Bacteroidota</taxon>
        <taxon>Cytophagia</taxon>
        <taxon>Cytophagales</taxon>
        <taxon>Persicobacteraceae</taxon>
        <taxon>Persicobacter</taxon>
    </lineage>
</organism>
<evidence type="ECO:0000313" key="2">
    <source>
        <dbReference type="Proteomes" id="UP001310022"/>
    </source>
</evidence>
<dbReference type="Proteomes" id="UP001310022">
    <property type="component" value="Unassembled WGS sequence"/>
</dbReference>
<comment type="caution">
    <text evidence="1">The sequence shown here is derived from an EMBL/GenBank/DDBJ whole genome shotgun (WGS) entry which is preliminary data.</text>
</comment>
<evidence type="ECO:0000313" key="1">
    <source>
        <dbReference type="EMBL" id="GJM64875.1"/>
    </source>
</evidence>
<keyword evidence="2" id="KW-1185">Reference proteome</keyword>
<gene>
    <name evidence="1" type="ORF">PEDI_54270</name>
</gene>
<reference evidence="1 2" key="1">
    <citation type="submission" date="2021-12" db="EMBL/GenBank/DDBJ databases">
        <title>Genome sequencing of bacteria with rrn-lacking chromosome and rrn-plasmid.</title>
        <authorList>
            <person name="Anda M."/>
            <person name="Iwasaki W."/>
        </authorList>
    </citation>
    <scope>NUCLEOTIDE SEQUENCE [LARGE SCALE GENOMIC DNA]</scope>
    <source>
        <strain evidence="1 2">NBRC 15940</strain>
    </source>
</reference>
<accession>A0AAN4W5E7</accession>
<sequence>MISMLSTHSSYIQLRVDEKYKILSSLLRLVTVDNNDFKS</sequence>
<protein>
    <submittedName>
        <fullName evidence="1">Uncharacterized protein</fullName>
    </submittedName>
</protein>